<protein>
    <submittedName>
        <fullName evidence="2">Transmembrane protein, putative</fullName>
    </submittedName>
</protein>
<feature type="transmembrane region" description="Helical" evidence="1">
    <location>
        <begin position="49"/>
        <end position="68"/>
    </location>
</feature>
<evidence type="ECO:0000313" key="2">
    <source>
        <dbReference type="EMBL" id="CUE75958.1"/>
    </source>
</evidence>
<keyword evidence="1" id="KW-1133">Transmembrane helix</keyword>
<dbReference type="Proteomes" id="UP000051952">
    <property type="component" value="Unassembled WGS sequence"/>
</dbReference>
<accession>A0A0S4IMU6</accession>
<reference evidence="3" key="1">
    <citation type="submission" date="2015-09" db="EMBL/GenBank/DDBJ databases">
        <authorList>
            <consortium name="Pathogen Informatics"/>
        </authorList>
    </citation>
    <scope>NUCLEOTIDE SEQUENCE [LARGE SCALE GENOMIC DNA]</scope>
    <source>
        <strain evidence="3">Lake Konstanz</strain>
    </source>
</reference>
<keyword evidence="3" id="KW-1185">Reference proteome</keyword>
<dbReference type="EMBL" id="CYKH01000181">
    <property type="protein sequence ID" value="CUE75958.1"/>
    <property type="molecule type" value="Genomic_DNA"/>
</dbReference>
<dbReference type="VEuPathDB" id="TriTrypDB:BSAL_56100"/>
<evidence type="ECO:0000256" key="1">
    <source>
        <dbReference type="SAM" id="Phobius"/>
    </source>
</evidence>
<organism evidence="2 3">
    <name type="scientific">Bodo saltans</name>
    <name type="common">Flagellated protozoan</name>
    <dbReference type="NCBI Taxonomy" id="75058"/>
    <lineage>
        <taxon>Eukaryota</taxon>
        <taxon>Discoba</taxon>
        <taxon>Euglenozoa</taxon>
        <taxon>Kinetoplastea</taxon>
        <taxon>Metakinetoplastina</taxon>
        <taxon>Eubodonida</taxon>
        <taxon>Bodonidae</taxon>
        <taxon>Bodo</taxon>
    </lineage>
</organism>
<sequence length="223" mass="24210">MYQRSNVQEAQEMQTTSYTNMPASSVGGNNNSDDVMIPLSLAPPSRIRMALFIIFAIAYGMGAVMMAVEFKNMGAAMGFAITTIMVLLYIVLVRHSPEKVQQCTFLARTAQGMILFTVLGVGYLAASFYALAYAIHDHQSYTADSYYCVFTSFLMAAKWSLMCGLRVRYFRKVARDILARGGGTTVYVVTGVPVVSSASTDAQQCPMGFSGTAEKQPLCAASV</sequence>
<feature type="transmembrane region" description="Helical" evidence="1">
    <location>
        <begin position="113"/>
        <end position="135"/>
    </location>
</feature>
<keyword evidence="1" id="KW-0472">Membrane</keyword>
<proteinExistence type="predicted"/>
<dbReference type="OrthoDB" id="243763at2759"/>
<name>A0A0S4IMU6_BODSA</name>
<feature type="transmembrane region" description="Helical" evidence="1">
    <location>
        <begin position="74"/>
        <end position="92"/>
    </location>
</feature>
<evidence type="ECO:0000313" key="3">
    <source>
        <dbReference type="Proteomes" id="UP000051952"/>
    </source>
</evidence>
<keyword evidence="1 2" id="KW-0812">Transmembrane</keyword>
<dbReference type="AlphaFoldDB" id="A0A0S4IMU6"/>
<gene>
    <name evidence="2" type="ORF">BSAL_56100</name>
</gene>
<feature type="transmembrane region" description="Helical" evidence="1">
    <location>
        <begin position="147"/>
        <end position="165"/>
    </location>
</feature>